<dbReference type="PANTHER" id="PTHR43252:SF7">
    <property type="entry name" value="TRANSCRIPTIONAL REGULATOR YQJI"/>
    <property type="match status" value="1"/>
</dbReference>
<evidence type="ECO:0000256" key="1">
    <source>
        <dbReference type="SAM" id="MobiDB-lite"/>
    </source>
</evidence>
<dbReference type="InterPro" id="IPR005149">
    <property type="entry name" value="Tscrpt_reg_PadR_N"/>
</dbReference>
<feature type="compositionally biased region" description="Basic residues" evidence="1">
    <location>
        <begin position="49"/>
        <end position="59"/>
    </location>
</feature>
<dbReference type="OrthoDB" id="9814826at2"/>
<dbReference type="RefSeq" id="WP_078525354.1">
    <property type="nucleotide sequence ID" value="NZ_CP019875.1"/>
</dbReference>
<dbReference type="Gene3D" id="1.10.10.10">
    <property type="entry name" value="Winged helix-like DNA-binding domain superfamily/Winged helix DNA-binding domain"/>
    <property type="match status" value="1"/>
</dbReference>
<dbReference type="PANTHER" id="PTHR43252">
    <property type="entry name" value="TRANSCRIPTIONAL REGULATOR YQJI"/>
    <property type="match status" value="1"/>
</dbReference>
<dbReference type="AlphaFoldDB" id="A0A9N7CLC6"/>
<gene>
    <name evidence="3" type="ORF">B0W47_08460</name>
    <name evidence="4" type="ORF">CDI09_13605</name>
</gene>
<sequence length="214" mass="23212">MKHANRHAGGRHRHVFSPEGLAQGAGRHGGRGEGRENREGREGREGRGHHGRGGHRGGPRNRLFDYGEMRLLVLSLIAEKPTYGYELIKTIEEKFGGSYTPSPGVIYPTLTWLDEAGYIRPGAEESRKNYHITPEGEAFVAANRAGLEAILARAATAGPQGRGGGRNVPVPVMRAMENLKTALRLRLRNGGLDPQAEEKIAALLDETARALGQA</sequence>
<accession>A0A9N7CLC6</accession>
<name>A0A9N7CLC6_9PROT</name>
<evidence type="ECO:0000313" key="5">
    <source>
        <dbReference type="Proteomes" id="UP000189683"/>
    </source>
</evidence>
<feature type="domain" description="Transcription regulator PadR N-terminal" evidence="2">
    <location>
        <begin position="73"/>
        <end position="140"/>
    </location>
</feature>
<evidence type="ECO:0000259" key="2">
    <source>
        <dbReference type="Pfam" id="PF03551"/>
    </source>
</evidence>
<reference evidence="5" key="1">
    <citation type="submission" date="2017-02" db="EMBL/GenBank/DDBJ databases">
        <title>zhang.</title>
        <authorList>
            <person name="Zhang H."/>
        </authorList>
    </citation>
    <scope>NUCLEOTIDE SEQUENCE [LARGE SCALE GENOMIC DNA]</scope>
    <source>
        <strain evidence="5">RZS01</strain>
    </source>
</reference>
<reference evidence="4 6" key="3">
    <citation type="submission" date="2017-06" db="EMBL/GenBank/DDBJ databases">
        <title>A draft genome sequence of Komagataeibacter nataicola LMG 1536.</title>
        <authorList>
            <person name="Skraban J."/>
            <person name="Cleenwerck I."/>
            <person name="Vandamme P."/>
            <person name="Trcek J."/>
        </authorList>
    </citation>
    <scope>NUCLEOTIDE SEQUENCE [LARGE SCALE GENOMIC DNA]</scope>
    <source>
        <strain evidence="4 6">LMG 1536</strain>
    </source>
</reference>
<proteinExistence type="predicted"/>
<reference evidence="3" key="2">
    <citation type="submission" date="2017-02" db="EMBL/GenBank/DDBJ databases">
        <authorList>
            <person name="Zhang H."/>
        </authorList>
    </citation>
    <scope>NUCLEOTIDE SEQUENCE</scope>
    <source>
        <strain evidence="3">RZS01</strain>
    </source>
</reference>
<dbReference type="Proteomes" id="UP000189683">
    <property type="component" value="Chromosome"/>
</dbReference>
<evidence type="ECO:0000313" key="6">
    <source>
        <dbReference type="Proteomes" id="UP000247512"/>
    </source>
</evidence>
<evidence type="ECO:0000313" key="3">
    <source>
        <dbReference type="EMBL" id="AQU87503.1"/>
    </source>
</evidence>
<dbReference type="Pfam" id="PF03551">
    <property type="entry name" value="PadR"/>
    <property type="match status" value="1"/>
</dbReference>
<dbReference type="InterPro" id="IPR036390">
    <property type="entry name" value="WH_DNA-bd_sf"/>
</dbReference>
<dbReference type="EMBL" id="NIRT01000031">
    <property type="protein sequence ID" value="PYD65445.1"/>
    <property type="molecule type" value="Genomic_DNA"/>
</dbReference>
<keyword evidence="6" id="KW-1185">Reference proteome</keyword>
<protein>
    <submittedName>
        <fullName evidence="3">PadR family transcriptional regulator</fullName>
    </submittedName>
</protein>
<dbReference type="KEGG" id="kna:B0W47_08460"/>
<dbReference type="EMBL" id="CP019875">
    <property type="protein sequence ID" value="AQU87503.1"/>
    <property type="molecule type" value="Genomic_DNA"/>
</dbReference>
<organism evidence="3 5">
    <name type="scientific">Komagataeibacter nataicola</name>
    <dbReference type="NCBI Taxonomy" id="265960"/>
    <lineage>
        <taxon>Bacteria</taxon>
        <taxon>Pseudomonadati</taxon>
        <taxon>Pseudomonadota</taxon>
        <taxon>Alphaproteobacteria</taxon>
        <taxon>Acetobacterales</taxon>
        <taxon>Acetobacteraceae</taxon>
        <taxon>Komagataeibacter</taxon>
    </lineage>
</organism>
<feature type="compositionally biased region" description="Basic residues" evidence="1">
    <location>
        <begin position="1"/>
        <end position="15"/>
    </location>
</feature>
<feature type="compositionally biased region" description="Basic and acidic residues" evidence="1">
    <location>
        <begin position="30"/>
        <end position="48"/>
    </location>
</feature>
<dbReference type="InterPro" id="IPR036388">
    <property type="entry name" value="WH-like_DNA-bd_sf"/>
</dbReference>
<dbReference type="SUPFAM" id="SSF46785">
    <property type="entry name" value="Winged helix' DNA-binding domain"/>
    <property type="match status" value="1"/>
</dbReference>
<feature type="region of interest" description="Disordered" evidence="1">
    <location>
        <begin position="1"/>
        <end position="61"/>
    </location>
</feature>
<evidence type="ECO:0000313" key="4">
    <source>
        <dbReference type="EMBL" id="PYD65445.1"/>
    </source>
</evidence>
<dbReference type="Proteomes" id="UP000247512">
    <property type="component" value="Unassembled WGS sequence"/>
</dbReference>